<sequence length="143" mass="15430">MTATTSLTIADLASLAFDKWAAEGEARGDEVFEQQREEFLVFALGKARSVLGEEAAYQLDWQYTGTLGLPKGIEQATATLGEGRTEYLRYRVTDGEEVSFALVQPCGKCGRDEINEVRDLAHLGGLLETAADLAKAAQGGDAR</sequence>
<name>A0ABU7NLA1_9ACTN</name>
<protein>
    <submittedName>
        <fullName evidence="1">DUF6195 family protein</fullName>
    </submittedName>
</protein>
<organism evidence="1 2">
    <name type="scientific">Streptomyces bugieae</name>
    <dbReference type="NCBI Taxonomy" id="3098223"/>
    <lineage>
        <taxon>Bacteria</taxon>
        <taxon>Bacillati</taxon>
        <taxon>Actinomycetota</taxon>
        <taxon>Actinomycetes</taxon>
        <taxon>Kitasatosporales</taxon>
        <taxon>Streptomycetaceae</taxon>
        <taxon>Streptomyces</taxon>
    </lineage>
</organism>
<evidence type="ECO:0000313" key="1">
    <source>
        <dbReference type="EMBL" id="MEE4419612.1"/>
    </source>
</evidence>
<dbReference type="Pfam" id="PF19695">
    <property type="entry name" value="DUF6195"/>
    <property type="match status" value="1"/>
</dbReference>
<dbReference type="Proteomes" id="UP001307760">
    <property type="component" value="Unassembled WGS sequence"/>
</dbReference>
<reference evidence="1 2" key="1">
    <citation type="submission" date="2023-12" db="EMBL/GenBank/DDBJ databases">
        <title>30 novel species of actinomycetes from the DSMZ collection.</title>
        <authorList>
            <person name="Nouioui I."/>
        </authorList>
    </citation>
    <scope>NUCLEOTIDE SEQUENCE [LARGE SCALE GENOMIC DNA]</scope>
    <source>
        <strain evidence="1 2">DSM 41528</strain>
    </source>
</reference>
<dbReference type="InterPro" id="IPR045675">
    <property type="entry name" value="DUF6195"/>
</dbReference>
<keyword evidence="2" id="KW-1185">Reference proteome</keyword>
<accession>A0ABU7NLA1</accession>
<evidence type="ECO:0000313" key="2">
    <source>
        <dbReference type="Proteomes" id="UP001307760"/>
    </source>
</evidence>
<dbReference type="EMBL" id="JAZBJP010000002">
    <property type="protein sequence ID" value="MEE4419612.1"/>
    <property type="molecule type" value="Genomic_DNA"/>
</dbReference>
<gene>
    <name evidence="1" type="ORF">V2J85_09625</name>
</gene>
<dbReference type="RefSeq" id="WP_330821314.1">
    <property type="nucleotide sequence ID" value="NZ_JAZBJP010000002.1"/>
</dbReference>
<proteinExistence type="predicted"/>
<comment type="caution">
    <text evidence="1">The sequence shown here is derived from an EMBL/GenBank/DDBJ whole genome shotgun (WGS) entry which is preliminary data.</text>
</comment>